<proteinExistence type="predicted"/>
<keyword evidence="2" id="KW-1185">Reference proteome</keyword>
<dbReference type="AlphaFoldDB" id="A0A6N6MGD7"/>
<gene>
    <name evidence="1" type="ORF">F6X51_24280</name>
</gene>
<organism evidence="1 2">
    <name type="scientific">Methylobacterium planeticum</name>
    <dbReference type="NCBI Taxonomy" id="2615211"/>
    <lineage>
        <taxon>Bacteria</taxon>
        <taxon>Pseudomonadati</taxon>
        <taxon>Pseudomonadota</taxon>
        <taxon>Alphaproteobacteria</taxon>
        <taxon>Hyphomicrobiales</taxon>
        <taxon>Methylobacteriaceae</taxon>
        <taxon>Methylobacterium</taxon>
    </lineage>
</organism>
<name>A0A6N6MGD7_9HYPH</name>
<protein>
    <submittedName>
        <fullName evidence="1">Uncharacterized protein</fullName>
    </submittedName>
</protein>
<dbReference type="EMBL" id="VZZJ01000034">
    <property type="protein sequence ID" value="KAB1069957.1"/>
    <property type="molecule type" value="Genomic_DNA"/>
</dbReference>
<accession>A0A6N6MGD7</accession>
<sequence>MAQDERERGAADGRACVAEIAASGQAAILEEGRADVVFGETLVKALARSVATFDGRGSSEAAERYAEGFLQGANAAVTALRAK</sequence>
<reference evidence="1 2" key="1">
    <citation type="submission" date="2019-09" db="EMBL/GenBank/DDBJ databases">
        <title>YIM 132548 draft genome.</title>
        <authorList>
            <person name="Jiang L."/>
        </authorList>
    </citation>
    <scope>NUCLEOTIDE SEQUENCE [LARGE SCALE GENOMIC DNA]</scope>
    <source>
        <strain evidence="1 2">YIM 132548</strain>
    </source>
</reference>
<dbReference type="Proteomes" id="UP000441523">
    <property type="component" value="Unassembled WGS sequence"/>
</dbReference>
<dbReference type="RefSeq" id="WP_150966334.1">
    <property type="nucleotide sequence ID" value="NZ_VZZJ01000034.1"/>
</dbReference>
<evidence type="ECO:0000313" key="2">
    <source>
        <dbReference type="Proteomes" id="UP000441523"/>
    </source>
</evidence>
<comment type="caution">
    <text evidence="1">The sequence shown here is derived from an EMBL/GenBank/DDBJ whole genome shotgun (WGS) entry which is preliminary data.</text>
</comment>
<evidence type="ECO:0000313" key="1">
    <source>
        <dbReference type="EMBL" id="KAB1069957.1"/>
    </source>
</evidence>